<feature type="transmembrane region" description="Helical" evidence="1">
    <location>
        <begin position="75"/>
        <end position="101"/>
    </location>
</feature>
<reference evidence="2" key="1">
    <citation type="submission" date="2019-08" db="EMBL/GenBank/DDBJ databases">
        <authorList>
            <person name="Kucharzyk K."/>
            <person name="Murdoch R.W."/>
            <person name="Higgins S."/>
            <person name="Loffler F."/>
        </authorList>
    </citation>
    <scope>NUCLEOTIDE SEQUENCE</scope>
</reference>
<dbReference type="EMBL" id="VSSQ01000188">
    <property type="protein sequence ID" value="MPL84301.1"/>
    <property type="molecule type" value="Genomic_DNA"/>
</dbReference>
<feature type="transmembrane region" description="Helical" evidence="1">
    <location>
        <begin position="35"/>
        <end position="54"/>
    </location>
</feature>
<dbReference type="InterPro" id="IPR007403">
    <property type="entry name" value="DUF456"/>
</dbReference>
<proteinExistence type="predicted"/>
<keyword evidence="1" id="KW-0812">Transmembrane</keyword>
<name>A0A644UZD9_9ZZZZ</name>
<evidence type="ECO:0000313" key="2">
    <source>
        <dbReference type="EMBL" id="MPL84301.1"/>
    </source>
</evidence>
<organism evidence="2">
    <name type="scientific">bioreactor metagenome</name>
    <dbReference type="NCBI Taxonomy" id="1076179"/>
    <lineage>
        <taxon>unclassified sequences</taxon>
        <taxon>metagenomes</taxon>
        <taxon>ecological metagenomes</taxon>
    </lineage>
</organism>
<feature type="transmembrane region" description="Helical" evidence="1">
    <location>
        <begin position="121"/>
        <end position="144"/>
    </location>
</feature>
<comment type="caution">
    <text evidence="2">The sequence shown here is derived from an EMBL/GenBank/DDBJ whole genome shotgun (WGS) entry which is preliminary data.</text>
</comment>
<protein>
    <submittedName>
        <fullName evidence="2">Uncharacterized protein</fullName>
    </submittedName>
</protein>
<dbReference type="AlphaFoldDB" id="A0A644UZD9"/>
<sequence length="145" mass="15850">MLIGLFFTLSPRIPGTLIIVGVAFFYSVFTGLSTLTTWMIVLLVGLSLLAEVGGRMARIYLTKDFGISRVFSTDATAGNVAGIVATDALFGPLLGAAIWEIVVGKTFFPRWDMIGKVLVRLTYIAFFRFGCGLIMVVLISKYILR</sequence>
<keyword evidence="1" id="KW-0472">Membrane</keyword>
<feature type="transmembrane region" description="Helical" evidence="1">
    <location>
        <begin position="12"/>
        <end position="29"/>
    </location>
</feature>
<evidence type="ECO:0000256" key="1">
    <source>
        <dbReference type="SAM" id="Phobius"/>
    </source>
</evidence>
<dbReference type="Pfam" id="PF04306">
    <property type="entry name" value="DUF456"/>
    <property type="match status" value="1"/>
</dbReference>
<gene>
    <name evidence="2" type="ORF">SDC9_30266</name>
</gene>
<accession>A0A644UZD9</accession>
<keyword evidence="1" id="KW-1133">Transmembrane helix</keyword>